<evidence type="ECO:0000313" key="3">
    <source>
        <dbReference type="Proteomes" id="UP001221142"/>
    </source>
</evidence>
<dbReference type="Gene3D" id="1.10.510.10">
    <property type="entry name" value="Transferase(Phosphotransferase) domain 1"/>
    <property type="match status" value="1"/>
</dbReference>
<accession>A0AAD7CD46</accession>
<dbReference type="SUPFAM" id="SSF56112">
    <property type="entry name" value="Protein kinase-like (PK-like)"/>
    <property type="match status" value="1"/>
</dbReference>
<evidence type="ECO:0000313" key="2">
    <source>
        <dbReference type="EMBL" id="KAJ7644066.1"/>
    </source>
</evidence>
<gene>
    <name evidence="2" type="ORF">FB45DRAFT_823953</name>
</gene>
<dbReference type="EMBL" id="JARKIF010000003">
    <property type="protein sequence ID" value="KAJ7644066.1"/>
    <property type="molecule type" value="Genomic_DNA"/>
</dbReference>
<dbReference type="InterPro" id="IPR011009">
    <property type="entry name" value="Kinase-like_dom_sf"/>
</dbReference>
<reference evidence="2" key="1">
    <citation type="submission" date="2023-03" db="EMBL/GenBank/DDBJ databases">
        <title>Massive genome expansion in bonnet fungi (Mycena s.s.) driven by repeated elements and novel gene families across ecological guilds.</title>
        <authorList>
            <consortium name="Lawrence Berkeley National Laboratory"/>
            <person name="Harder C.B."/>
            <person name="Miyauchi S."/>
            <person name="Viragh M."/>
            <person name="Kuo A."/>
            <person name="Thoen E."/>
            <person name="Andreopoulos B."/>
            <person name="Lu D."/>
            <person name="Skrede I."/>
            <person name="Drula E."/>
            <person name="Henrissat B."/>
            <person name="Morin E."/>
            <person name="Kohler A."/>
            <person name="Barry K."/>
            <person name="LaButti K."/>
            <person name="Morin E."/>
            <person name="Salamov A."/>
            <person name="Lipzen A."/>
            <person name="Mereny Z."/>
            <person name="Hegedus B."/>
            <person name="Baldrian P."/>
            <person name="Stursova M."/>
            <person name="Weitz H."/>
            <person name="Taylor A."/>
            <person name="Grigoriev I.V."/>
            <person name="Nagy L.G."/>
            <person name="Martin F."/>
            <person name="Kauserud H."/>
        </authorList>
    </citation>
    <scope>NUCLEOTIDE SEQUENCE</scope>
    <source>
        <strain evidence="2">9284</strain>
    </source>
</reference>
<dbReference type="Proteomes" id="UP001221142">
    <property type="component" value="Unassembled WGS sequence"/>
</dbReference>
<comment type="caution">
    <text evidence="2">The sequence shown here is derived from an EMBL/GenBank/DDBJ whole genome shotgun (WGS) entry which is preliminary data.</text>
</comment>
<protein>
    <recommendedName>
        <fullName evidence="4">Protein kinase domain-containing protein</fullName>
    </recommendedName>
</protein>
<organism evidence="2 3">
    <name type="scientific">Roridomyces roridus</name>
    <dbReference type="NCBI Taxonomy" id="1738132"/>
    <lineage>
        <taxon>Eukaryota</taxon>
        <taxon>Fungi</taxon>
        <taxon>Dikarya</taxon>
        <taxon>Basidiomycota</taxon>
        <taxon>Agaricomycotina</taxon>
        <taxon>Agaricomycetes</taxon>
        <taxon>Agaricomycetidae</taxon>
        <taxon>Agaricales</taxon>
        <taxon>Marasmiineae</taxon>
        <taxon>Mycenaceae</taxon>
        <taxon>Roridomyces</taxon>
    </lineage>
</organism>
<sequence>MQDILFYDCRRCVAFCTFPIERLRNSRRVSTPTSTVDAREEVLKQARSRQPPPAEAENSSLLATQRSTVADALFNGRPAHLIGPPIAVYTTVFQSFREVWERVEQVADFTPEELQNAVEICETSTAYYHDELARLVDVQELWDEAVHPTFLRPWLIVYSKEHYAKPVGAALDEHISGLGFPINGIQELKNGVGEGGSDAFDQAACDYRAHLTSEAGSRLSQFCCLPSFLVGIQGSYICVGGAIFTERIVVERFTDYVFLGTHLYSCNNSSLDKGILRVAKLLKAIKTGLNSVSEFWSQIPKSPPSKSLAQLLLPCRPHLQSVMINETRHSISYIRKIDPSKTVFEAKLSTPEAEPVAMIVKFTAKYSAQAHRCLSELSPPLAPALYYCQRHPEYDCFVIIMAVAPGSSPSSGPLQEQTLRHLRVGLETLHTQNLVFGDLRRPNILVDNGLVSLIDFDWSGQAGKAHYPVTINLSGEEWAEGVVRGGEIKKEHDLEMLQKLMV</sequence>
<feature type="region of interest" description="Disordered" evidence="1">
    <location>
        <begin position="29"/>
        <end position="60"/>
    </location>
</feature>
<proteinExistence type="predicted"/>
<keyword evidence="3" id="KW-1185">Reference proteome</keyword>
<evidence type="ECO:0008006" key="4">
    <source>
        <dbReference type="Google" id="ProtNLM"/>
    </source>
</evidence>
<evidence type="ECO:0000256" key="1">
    <source>
        <dbReference type="SAM" id="MobiDB-lite"/>
    </source>
</evidence>
<dbReference type="AlphaFoldDB" id="A0AAD7CD46"/>
<name>A0AAD7CD46_9AGAR</name>